<dbReference type="EMBL" id="JXTB01000128">
    <property type="protein sequence ID" value="PON60687.1"/>
    <property type="molecule type" value="Genomic_DNA"/>
</dbReference>
<comment type="caution">
    <text evidence="1">The sequence shown here is derived from an EMBL/GenBank/DDBJ whole genome shotgun (WGS) entry which is preliminary data.</text>
</comment>
<protein>
    <submittedName>
        <fullName evidence="1">Uncharacterized protein</fullName>
    </submittedName>
</protein>
<gene>
    <name evidence="1" type="ORF">PanWU01x14_151050</name>
</gene>
<dbReference type="Proteomes" id="UP000237105">
    <property type="component" value="Unassembled WGS sequence"/>
</dbReference>
<evidence type="ECO:0000313" key="1">
    <source>
        <dbReference type="EMBL" id="PON60687.1"/>
    </source>
</evidence>
<name>A0A2P5CI19_PARAD</name>
<organism evidence="1 2">
    <name type="scientific">Parasponia andersonii</name>
    <name type="common">Sponia andersonii</name>
    <dbReference type="NCBI Taxonomy" id="3476"/>
    <lineage>
        <taxon>Eukaryota</taxon>
        <taxon>Viridiplantae</taxon>
        <taxon>Streptophyta</taxon>
        <taxon>Embryophyta</taxon>
        <taxon>Tracheophyta</taxon>
        <taxon>Spermatophyta</taxon>
        <taxon>Magnoliopsida</taxon>
        <taxon>eudicotyledons</taxon>
        <taxon>Gunneridae</taxon>
        <taxon>Pentapetalae</taxon>
        <taxon>rosids</taxon>
        <taxon>fabids</taxon>
        <taxon>Rosales</taxon>
        <taxon>Cannabaceae</taxon>
        <taxon>Parasponia</taxon>
    </lineage>
</organism>
<accession>A0A2P5CI19</accession>
<keyword evidence="2" id="KW-1185">Reference proteome</keyword>
<sequence length="192" mass="21703">MSNNLKDVLISSLGHARVSQKMVHSTCFHSYPSIVPFARLYHTPVHQLSQVFFSCIFRCCLVCPFSSWFLHKNPPQSKVESMFSLVSLCPLESYPNREITVSSNKVDHGSSKLKCYSILHTLDVMRVYLSVKSTSFCSSFHSENEFFVLNKPPNAEIARGSPPHFFSVSFPNISNSSRKPWSPEVSSKCFPS</sequence>
<reference evidence="2" key="1">
    <citation type="submission" date="2016-06" db="EMBL/GenBank/DDBJ databases">
        <title>Parallel loss of symbiosis genes in relatives of nitrogen-fixing non-legume Parasponia.</title>
        <authorList>
            <person name="Van Velzen R."/>
            <person name="Holmer R."/>
            <person name="Bu F."/>
            <person name="Rutten L."/>
            <person name="Van Zeijl A."/>
            <person name="Liu W."/>
            <person name="Santuari L."/>
            <person name="Cao Q."/>
            <person name="Sharma T."/>
            <person name="Shen D."/>
            <person name="Roswanjaya Y."/>
            <person name="Wardhani T."/>
            <person name="Kalhor M.S."/>
            <person name="Jansen J."/>
            <person name="Van den Hoogen J."/>
            <person name="Gungor B."/>
            <person name="Hartog M."/>
            <person name="Hontelez J."/>
            <person name="Verver J."/>
            <person name="Yang W.-C."/>
            <person name="Schijlen E."/>
            <person name="Repin R."/>
            <person name="Schilthuizen M."/>
            <person name="Schranz E."/>
            <person name="Heidstra R."/>
            <person name="Miyata K."/>
            <person name="Fedorova E."/>
            <person name="Kohlen W."/>
            <person name="Bisseling T."/>
            <person name="Smit S."/>
            <person name="Geurts R."/>
        </authorList>
    </citation>
    <scope>NUCLEOTIDE SEQUENCE [LARGE SCALE GENOMIC DNA]</scope>
    <source>
        <strain evidence="2">cv. WU1-14</strain>
    </source>
</reference>
<dbReference type="AlphaFoldDB" id="A0A2P5CI19"/>
<proteinExistence type="predicted"/>
<evidence type="ECO:0000313" key="2">
    <source>
        <dbReference type="Proteomes" id="UP000237105"/>
    </source>
</evidence>